<proteinExistence type="inferred from homology"/>
<dbReference type="FunFam" id="3.90.640.10:FF:000003">
    <property type="entry name" value="Molecular chaperone DnaK"/>
    <property type="match status" value="1"/>
</dbReference>
<keyword evidence="3 5" id="KW-0067">ATP-binding</keyword>
<dbReference type="CDD" id="cd24029">
    <property type="entry name" value="ASKHA_NBD_HSP70_DnaK_HscA_HscC"/>
    <property type="match status" value="1"/>
</dbReference>
<dbReference type="SUPFAM" id="SSF53067">
    <property type="entry name" value="Actin-like ATPase domain"/>
    <property type="match status" value="2"/>
</dbReference>
<dbReference type="PROSITE" id="PS01036">
    <property type="entry name" value="HSP70_3"/>
    <property type="match status" value="1"/>
</dbReference>
<dbReference type="InterPro" id="IPR043129">
    <property type="entry name" value="ATPase_NBD"/>
</dbReference>
<evidence type="ECO:0000256" key="3">
    <source>
        <dbReference type="ARBA" id="ARBA00022840"/>
    </source>
</evidence>
<dbReference type="SUPFAM" id="SSF100920">
    <property type="entry name" value="Heat shock protein 70kD (HSP70), peptide-binding domain"/>
    <property type="match status" value="1"/>
</dbReference>
<dbReference type="Gene3D" id="2.60.34.10">
    <property type="entry name" value="Substrate Binding Domain Of DNAk, Chain A, domain 1"/>
    <property type="match status" value="1"/>
</dbReference>
<dbReference type="PRINTS" id="PR00301">
    <property type="entry name" value="HEATSHOCK70"/>
</dbReference>
<evidence type="ECO:0000256" key="4">
    <source>
        <dbReference type="ARBA" id="ARBA00023186"/>
    </source>
</evidence>
<dbReference type="EMBL" id="CP071793">
    <property type="protein sequence ID" value="QTD51459.1"/>
    <property type="molecule type" value="Genomic_DNA"/>
</dbReference>
<keyword evidence="7" id="KW-1185">Reference proteome</keyword>
<evidence type="ECO:0000313" key="6">
    <source>
        <dbReference type="EMBL" id="QTD51459.1"/>
    </source>
</evidence>
<accession>A0A8A4TN96</accession>
<dbReference type="InterPro" id="IPR029047">
    <property type="entry name" value="HSP70_peptide-bd_sf"/>
</dbReference>
<evidence type="ECO:0000256" key="5">
    <source>
        <dbReference type="RuleBase" id="RU003322"/>
    </source>
</evidence>
<name>A0A8A4TN96_SULCO</name>
<dbReference type="Proteomes" id="UP000663929">
    <property type="component" value="Chromosome"/>
</dbReference>
<dbReference type="Gene3D" id="3.90.640.10">
    <property type="entry name" value="Actin, Chain A, domain 4"/>
    <property type="match status" value="1"/>
</dbReference>
<dbReference type="PANTHER" id="PTHR19375">
    <property type="entry name" value="HEAT SHOCK PROTEIN 70KDA"/>
    <property type="match status" value="1"/>
</dbReference>
<dbReference type="FunFam" id="3.30.420.40:FF:000071">
    <property type="entry name" value="Molecular chaperone DnaK"/>
    <property type="match status" value="1"/>
</dbReference>
<organism evidence="6 7">
    <name type="scientific">Sulfidibacter corallicola</name>
    <dbReference type="NCBI Taxonomy" id="2818388"/>
    <lineage>
        <taxon>Bacteria</taxon>
        <taxon>Pseudomonadati</taxon>
        <taxon>Acidobacteriota</taxon>
        <taxon>Holophagae</taxon>
        <taxon>Acanthopleuribacterales</taxon>
        <taxon>Acanthopleuribacteraceae</taxon>
        <taxon>Sulfidibacter</taxon>
    </lineage>
</organism>
<dbReference type="InterPro" id="IPR018181">
    <property type="entry name" value="Heat_shock_70_CS"/>
</dbReference>
<comment type="similarity">
    <text evidence="1 5">Belongs to the heat shock protein 70 family.</text>
</comment>
<keyword evidence="2 5" id="KW-0547">Nucleotide-binding</keyword>
<evidence type="ECO:0000256" key="1">
    <source>
        <dbReference type="ARBA" id="ARBA00007381"/>
    </source>
</evidence>
<protein>
    <submittedName>
        <fullName evidence="6">Hsp70 family protein</fullName>
    </submittedName>
</protein>
<evidence type="ECO:0000313" key="7">
    <source>
        <dbReference type="Proteomes" id="UP000663929"/>
    </source>
</evidence>
<gene>
    <name evidence="6" type="ORF">J3U87_03230</name>
</gene>
<dbReference type="Pfam" id="PF00012">
    <property type="entry name" value="HSP70"/>
    <property type="match status" value="2"/>
</dbReference>
<dbReference type="GO" id="GO:0140662">
    <property type="term" value="F:ATP-dependent protein folding chaperone"/>
    <property type="evidence" value="ECO:0007669"/>
    <property type="project" value="InterPro"/>
</dbReference>
<dbReference type="PROSITE" id="PS00297">
    <property type="entry name" value="HSP70_1"/>
    <property type="match status" value="1"/>
</dbReference>
<reference evidence="6" key="1">
    <citation type="submission" date="2021-03" db="EMBL/GenBank/DDBJ databases">
        <title>Acanthopleuribacteraceae sp. M133.</title>
        <authorList>
            <person name="Wang G."/>
        </authorList>
    </citation>
    <scope>NUCLEOTIDE SEQUENCE</scope>
    <source>
        <strain evidence="6">M133</strain>
    </source>
</reference>
<dbReference type="KEGG" id="scor:J3U87_03230"/>
<dbReference type="AlphaFoldDB" id="A0A8A4TN96"/>
<sequence>MKKKHIFGIDLGTTYSCIAHVDEHGKPIVLPNSEHDLTTPSVVYFDNDTVVVGKSAKDVAAVEPEACVSTVKRVMGDENWEFEFDGKTYKPQDISSFILRKVVADAALTCEEPIEDVVITCPAYFGVKEKEATKQAGILAGLNVLYVIPEPTAAALAYGIEQERDQVVLVYDLGGGTFDVTIIEVKQQEINVICTGGDHQLGGKNWDEAIVAYFASEFEKEHAIPADDLLEDLETYQELLNAAERCKKTLSTRTSVDEPVRFAGKRSKVRLTRETFDTITRAYLERTISLTEGELEKAKEAGFSTIDKILLVGGSTFMPQIIDTVGTHFDCEVAQYDPNQAVAKGAAVFGFKCLLDEQIKEKVAAETGQATEQVDLALGGSTVERAKEEVAMEHGLTLPGLQKIVDKVISNVTSKSFGVRVYDPVRGCQAVANLIHVNDRVPTTASQQFGTQNDGQTQADLVCMENLQDESKGTVSEDLCREVGQAVLDFRKPMKRGAPVEITFDLSADGLLSMKGKDLTGGLEVQAEWLTAAIMNEEELSQAKSRNLAMAVS</sequence>
<keyword evidence="4" id="KW-0143">Chaperone</keyword>
<dbReference type="Gene3D" id="3.30.420.40">
    <property type="match status" value="2"/>
</dbReference>
<dbReference type="InterPro" id="IPR013126">
    <property type="entry name" value="Hsp_70_fam"/>
</dbReference>
<evidence type="ECO:0000256" key="2">
    <source>
        <dbReference type="ARBA" id="ARBA00022741"/>
    </source>
</evidence>
<dbReference type="GO" id="GO:0005524">
    <property type="term" value="F:ATP binding"/>
    <property type="evidence" value="ECO:0007669"/>
    <property type="project" value="UniProtKB-KW"/>
</dbReference>
<dbReference type="RefSeq" id="WP_237381587.1">
    <property type="nucleotide sequence ID" value="NZ_CP071793.1"/>
</dbReference>
<dbReference type="PROSITE" id="PS00329">
    <property type="entry name" value="HSP70_2"/>
    <property type="match status" value="1"/>
</dbReference>